<dbReference type="RefSeq" id="XP_004997213.1">
    <property type="nucleotide sequence ID" value="XM_004997156.1"/>
</dbReference>
<dbReference type="GeneID" id="16077809"/>
<keyword evidence="6" id="KW-0175">Coiled coil</keyword>
<organism evidence="8">
    <name type="scientific">Salpingoeca rosetta (strain ATCC 50818 / BSB-021)</name>
    <dbReference type="NCBI Taxonomy" id="946362"/>
    <lineage>
        <taxon>Eukaryota</taxon>
        <taxon>Choanoflagellata</taxon>
        <taxon>Craspedida</taxon>
        <taxon>Salpingoecidae</taxon>
        <taxon>Salpingoeca</taxon>
    </lineage>
</organism>
<evidence type="ECO:0000256" key="2">
    <source>
        <dbReference type="ARBA" id="ARBA00022614"/>
    </source>
</evidence>
<sequence>MKLNADLILMSPQFTNPLKQRELDLRGNKIQVIENLGATLDQFDTIDFSDNDIRSLDGFPHLKRLNTLLLNNNRILRVAPKLSEMLPNLEAVVLTNNSIAELGDLEPFFSCKKINHLTLLRNPVAAQDNYRLFVIYHMPNLKVLDFARVREEERTQAQRLFGSEDGQAMLKDILSHAARHEAEAVLAEQEKQRKEAAAKAKAAAAKKIQAAIAQAGSLEEIQKLEAQLQAGVVPGQAEEDAATEQA</sequence>
<evidence type="ECO:0000313" key="8">
    <source>
        <dbReference type="Proteomes" id="UP000007799"/>
    </source>
</evidence>
<dbReference type="GO" id="GO:0000398">
    <property type="term" value="P:mRNA splicing, via spliceosome"/>
    <property type="evidence" value="ECO:0007669"/>
    <property type="project" value="InterPro"/>
</dbReference>
<protein>
    <submittedName>
        <fullName evidence="7">Uncharacterized protein</fullName>
    </submittedName>
</protein>
<dbReference type="PANTHER" id="PTHR10552">
    <property type="entry name" value="U2 SMALL NUCLEAR RIBONUCLEOPROTEIN A"/>
    <property type="match status" value="1"/>
</dbReference>
<dbReference type="OrthoDB" id="433501at2759"/>
<dbReference type="EMBL" id="GL832958">
    <property type="protein sequence ID" value="EGD80652.1"/>
    <property type="molecule type" value="Genomic_DNA"/>
</dbReference>
<dbReference type="FunFam" id="3.80.10.10:FF:000026">
    <property type="entry name" value="U2 small nuclear ribonucleoprotein A"/>
    <property type="match status" value="1"/>
</dbReference>
<proteinExistence type="inferred from homology"/>
<accession>F2U178</accession>
<evidence type="ECO:0000256" key="3">
    <source>
        <dbReference type="ARBA" id="ARBA00022737"/>
    </source>
</evidence>
<dbReference type="InterPro" id="IPR044640">
    <property type="entry name" value="RU2A"/>
</dbReference>
<dbReference type="SUPFAM" id="SSF52058">
    <property type="entry name" value="L domain-like"/>
    <property type="match status" value="1"/>
</dbReference>
<dbReference type="InParanoid" id="F2U178"/>
<gene>
    <name evidence="7" type="ORF">PTSG_01240</name>
</gene>
<evidence type="ECO:0000256" key="4">
    <source>
        <dbReference type="ARBA" id="ARBA00023242"/>
    </source>
</evidence>
<dbReference type="FunCoup" id="F2U178">
    <property type="interactions" value="1895"/>
</dbReference>
<name>F2U178_SALR5</name>
<dbReference type="GO" id="GO:0030620">
    <property type="term" value="F:U2 snRNA binding"/>
    <property type="evidence" value="ECO:0007669"/>
    <property type="project" value="InterPro"/>
</dbReference>
<keyword evidence="8" id="KW-1185">Reference proteome</keyword>
<dbReference type="Pfam" id="PF14580">
    <property type="entry name" value="LRR_9"/>
    <property type="match status" value="1"/>
</dbReference>
<keyword evidence="3" id="KW-0677">Repeat</keyword>
<evidence type="ECO:0000313" key="7">
    <source>
        <dbReference type="EMBL" id="EGD80652.1"/>
    </source>
</evidence>
<dbReference type="eggNOG" id="KOG1644">
    <property type="taxonomic scope" value="Eukaryota"/>
</dbReference>
<evidence type="ECO:0000256" key="1">
    <source>
        <dbReference type="ARBA" id="ARBA00004123"/>
    </source>
</evidence>
<evidence type="ECO:0000256" key="6">
    <source>
        <dbReference type="SAM" id="Coils"/>
    </source>
</evidence>
<dbReference type="PANTHER" id="PTHR10552:SF6">
    <property type="entry name" value="U2 SMALL NUCLEAR RIBONUCLEOPROTEIN A"/>
    <property type="match status" value="1"/>
</dbReference>
<dbReference type="Proteomes" id="UP000007799">
    <property type="component" value="Unassembled WGS sequence"/>
</dbReference>
<dbReference type="AlphaFoldDB" id="F2U178"/>
<dbReference type="Gene3D" id="3.80.10.10">
    <property type="entry name" value="Ribonuclease Inhibitor"/>
    <property type="match status" value="1"/>
</dbReference>
<keyword evidence="2" id="KW-0433">Leucine-rich repeat</keyword>
<keyword evidence="4" id="KW-0539">Nucleus</keyword>
<feature type="coiled-coil region" evidence="6">
    <location>
        <begin position="177"/>
        <end position="207"/>
    </location>
</feature>
<dbReference type="GO" id="GO:0005686">
    <property type="term" value="C:U2 snRNP"/>
    <property type="evidence" value="ECO:0007669"/>
    <property type="project" value="TreeGrafter"/>
</dbReference>
<comment type="similarity">
    <text evidence="5">Belongs to the U2 small nuclear ribonucleoprotein A family.</text>
</comment>
<dbReference type="KEGG" id="sre:PTSG_01240"/>
<evidence type="ECO:0000256" key="5">
    <source>
        <dbReference type="ARBA" id="ARBA00024196"/>
    </source>
</evidence>
<dbReference type="STRING" id="946362.F2U178"/>
<comment type="subcellular location">
    <subcellularLocation>
        <location evidence="1">Nucleus</location>
    </subcellularLocation>
</comment>
<dbReference type="OMA" id="PNYREYM"/>
<dbReference type="InterPro" id="IPR032675">
    <property type="entry name" value="LRR_dom_sf"/>
</dbReference>
<reference evidence="7" key="1">
    <citation type="submission" date="2009-08" db="EMBL/GenBank/DDBJ databases">
        <title>Annotation of Salpingoeca rosetta.</title>
        <authorList>
            <consortium name="The Broad Institute Genome Sequencing Platform"/>
            <person name="Russ C."/>
            <person name="Cuomo C."/>
            <person name="Burger G."/>
            <person name="Gray M.W."/>
            <person name="Holland P.W.H."/>
            <person name="King N."/>
            <person name="Lang F.B.F."/>
            <person name="Roger A.J."/>
            <person name="Ruiz-Trillo I."/>
            <person name="Young S.K."/>
            <person name="Zeng Q."/>
            <person name="Gargeya S."/>
            <person name="Alvarado L."/>
            <person name="Berlin A."/>
            <person name="Chapman S.B."/>
            <person name="Chen Z."/>
            <person name="Freedman E."/>
            <person name="Gellesch M."/>
            <person name="Goldberg J."/>
            <person name="Griggs A."/>
            <person name="Gujja S."/>
            <person name="Heilman E."/>
            <person name="Heiman D."/>
            <person name="Howarth C."/>
            <person name="Mehta T."/>
            <person name="Neiman D."/>
            <person name="Pearson M."/>
            <person name="Roberts A."/>
            <person name="Saif S."/>
            <person name="Shea T."/>
            <person name="Shenoy N."/>
            <person name="Sisk P."/>
            <person name="Stolte C."/>
            <person name="Sykes S."/>
            <person name="White J."/>
            <person name="Yandava C."/>
            <person name="Haas B."/>
            <person name="Nusbaum C."/>
            <person name="Birren B."/>
        </authorList>
    </citation>
    <scope>NUCLEOTIDE SEQUENCE [LARGE SCALE GENOMIC DNA]</scope>
    <source>
        <strain evidence="7">ATCC 50818</strain>
    </source>
</reference>